<dbReference type="Proteomes" id="UP001341281">
    <property type="component" value="Chromosome 01"/>
</dbReference>
<dbReference type="AlphaFoldDB" id="A0AAQ3PNV2"/>
<sequence>MGLSSLCTRDSELWLTMTPMVYDYMVEPHYPGRVMRQFGFARPWPVPRGEPRVPAHIHRMSRSGLPFSSAWVIKLAPWIHGWAEAAQQVVYPVGPHTDASFSAYLAWSHMKQVHMRACRLVDTDASGYIMRLDARTTMTDIEHREA</sequence>
<reference evidence="1 2" key="1">
    <citation type="submission" date="2024-02" db="EMBL/GenBank/DDBJ databases">
        <title>High-quality chromosome-scale genome assembly of Pensacola bahiagrass (Paspalum notatum Flugge var. saurae).</title>
        <authorList>
            <person name="Vega J.M."/>
            <person name="Podio M."/>
            <person name="Orjuela J."/>
            <person name="Siena L.A."/>
            <person name="Pessino S.C."/>
            <person name="Combes M.C."/>
            <person name="Mariac C."/>
            <person name="Albertini E."/>
            <person name="Pupilli F."/>
            <person name="Ortiz J.P.A."/>
            <person name="Leblanc O."/>
        </authorList>
    </citation>
    <scope>NUCLEOTIDE SEQUENCE [LARGE SCALE GENOMIC DNA]</scope>
    <source>
        <strain evidence="1">R1</strain>
        <tissue evidence="1">Leaf</tissue>
    </source>
</reference>
<name>A0AAQ3PNV2_PASNO</name>
<evidence type="ECO:0000313" key="2">
    <source>
        <dbReference type="Proteomes" id="UP001341281"/>
    </source>
</evidence>
<gene>
    <name evidence="1" type="ORF">U9M48_002356</name>
</gene>
<accession>A0AAQ3PNV2</accession>
<proteinExistence type="predicted"/>
<evidence type="ECO:0000313" key="1">
    <source>
        <dbReference type="EMBL" id="WVZ51193.1"/>
    </source>
</evidence>
<organism evidence="1 2">
    <name type="scientific">Paspalum notatum var. saurae</name>
    <dbReference type="NCBI Taxonomy" id="547442"/>
    <lineage>
        <taxon>Eukaryota</taxon>
        <taxon>Viridiplantae</taxon>
        <taxon>Streptophyta</taxon>
        <taxon>Embryophyta</taxon>
        <taxon>Tracheophyta</taxon>
        <taxon>Spermatophyta</taxon>
        <taxon>Magnoliopsida</taxon>
        <taxon>Liliopsida</taxon>
        <taxon>Poales</taxon>
        <taxon>Poaceae</taxon>
        <taxon>PACMAD clade</taxon>
        <taxon>Panicoideae</taxon>
        <taxon>Andropogonodae</taxon>
        <taxon>Paspaleae</taxon>
        <taxon>Paspalinae</taxon>
        <taxon>Paspalum</taxon>
    </lineage>
</organism>
<protein>
    <submittedName>
        <fullName evidence="1">Uncharacterized protein</fullName>
    </submittedName>
</protein>
<dbReference type="EMBL" id="CP144745">
    <property type="protein sequence ID" value="WVZ51193.1"/>
    <property type="molecule type" value="Genomic_DNA"/>
</dbReference>
<keyword evidence="2" id="KW-1185">Reference proteome</keyword>